<dbReference type="InterPro" id="IPR036388">
    <property type="entry name" value="WH-like_DNA-bd_sf"/>
</dbReference>
<comment type="caution">
    <text evidence="9">The sequence shown here is derived from an EMBL/GenBank/DDBJ whole genome shotgun (WGS) entry which is preliminary data.</text>
</comment>
<gene>
    <name evidence="5 9" type="primary">recX</name>
    <name evidence="9" type="ORF">GMLC_22270</name>
</gene>
<dbReference type="HAMAP" id="MF_01114">
    <property type="entry name" value="RecX"/>
    <property type="match status" value="1"/>
</dbReference>
<evidence type="ECO:0000259" key="6">
    <source>
        <dbReference type="Pfam" id="PF02631"/>
    </source>
</evidence>
<dbReference type="InterPro" id="IPR003783">
    <property type="entry name" value="Regulatory_RecX"/>
</dbReference>
<evidence type="ECO:0000256" key="1">
    <source>
        <dbReference type="ARBA" id="ARBA00004496"/>
    </source>
</evidence>
<dbReference type="Proteomes" id="UP000587586">
    <property type="component" value="Unassembled WGS sequence"/>
</dbReference>
<dbReference type="AlphaFoldDB" id="A0A6V8N7V4"/>
<comment type="subcellular location">
    <subcellularLocation>
        <location evidence="1 5">Cytoplasm</location>
    </subcellularLocation>
</comment>
<evidence type="ECO:0000259" key="7">
    <source>
        <dbReference type="Pfam" id="PF21981"/>
    </source>
</evidence>
<dbReference type="Pfam" id="PF21981">
    <property type="entry name" value="RecX_HTH3"/>
    <property type="match status" value="1"/>
</dbReference>
<name>A0A6V8N7V4_9BACT</name>
<dbReference type="InterPro" id="IPR053925">
    <property type="entry name" value="RecX_HTH_3rd"/>
</dbReference>
<dbReference type="EMBL" id="BLXZ01000004">
    <property type="protein sequence ID" value="GFO68648.1"/>
    <property type="molecule type" value="Genomic_DNA"/>
</dbReference>
<accession>A0A6V8N7V4</accession>
<dbReference type="InterPro" id="IPR053924">
    <property type="entry name" value="RecX_HTH_2nd"/>
</dbReference>
<feature type="domain" description="RecX second three-helical" evidence="6">
    <location>
        <begin position="51"/>
        <end position="92"/>
    </location>
</feature>
<comment type="similarity">
    <text evidence="2 5">Belongs to the RecX family.</text>
</comment>
<dbReference type="PANTHER" id="PTHR33602">
    <property type="entry name" value="REGULATORY PROTEIN RECX FAMILY PROTEIN"/>
    <property type="match status" value="1"/>
</dbReference>
<comment type="function">
    <text evidence="5">Modulates RecA activity.</text>
</comment>
<evidence type="ECO:0000256" key="2">
    <source>
        <dbReference type="ARBA" id="ARBA00009695"/>
    </source>
</evidence>
<dbReference type="RefSeq" id="WP_246329790.1">
    <property type="nucleotide sequence ID" value="NZ_BLXZ01000004.1"/>
</dbReference>
<organism evidence="9 10">
    <name type="scientific">Geomonas limicola</name>
    <dbReference type="NCBI Taxonomy" id="2740186"/>
    <lineage>
        <taxon>Bacteria</taxon>
        <taxon>Pseudomonadati</taxon>
        <taxon>Thermodesulfobacteriota</taxon>
        <taxon>Desulfuromonadia</taxon>
        <taxon>Geobacterales</taxon>
        <taxon>Geobacteraceae</taxon>
        <taxon>Geomonas</taxon>
    </lineage>
</organism>
<evidence type="ECO:0000313" key="9">
    <source>
        <dbReference type="EMBL" id="GFO68648.1"/>
    </source>
</evidence>
<dbReference type="GO" id="GO:0006282">
    <property type="term" value="P:regulation of DNA repair"/>
    <property type="evidence" value="ECO:0007669"/>
    <property type="project" value="UniProtKB-UniRule"/>
</dbReference>
<evidence type="ECO:0000256" key="3">
    <source>
        <dbReference type="ARBA" id="ARBA00018111"/>
    </source>
</evidence>
<feature type="domain" description="RecX first three-helical" evidence="8">
    <location>
        <begin position="8"/>
        <end position="42"/>
    </location>
</feature>
<protein>
    <recommendedName>
        <fullName evidence="3 5">Regulatory protein RecX</fullName>
    </recommendedName>
</protein>
<dbReference type="InterPro" id="IPR053926">
    <property type="entry name" value="RecX_HTH_1st"/>
</dbReference>
<dbReference type="Gene3D" id="1.10.10.10">
    <property type="entry name" value="Winged helix-like DNA-binding domain superfamily/Winged helix DNA-binding domain"/>
    <property type="match status" value="3"/>
</dbReference>
<reference evidence="10" key="1">
    <citation type="submission" date="2020-06" db="EMBL/GenBank/DDBJ databases">
        <title>Draft genomic sequecing of Geomonas sp. Red745.</title>
        <authorList>
            <person name="Itoh H."/>
            <person name="Xu Z.X."/>
            <person name="Ushijima N."/>
            <person name="Masuda Y."/>
            <person name="Shiratori Y."/>
            <person name="Senoo K."/>
        </authorList>
    </citation>
    <scope>NUCLEOTIDE SEQUENCE [LARGE SCALE GENOMIC DNA]</scope>
    <source>
        <strain evidence="10">Red745</strain>
    </source>
</reference>
<dbReference type="Pfam" id="PF02631">
    <property type="entry name" value="RecX_HTH2"/>
    <property type="match status" value="1"/>
</dbReference>
<keyword evidence="10" id="KW-1185">Reference proteome</keyword>
<evidence type="ECO:0000259" key="8">
    <source>
        <dbReference type="Pfam" id="PF21982"/>
    </source>
</evidence>
<dbReference type="Pfam" id="PF21982">
    <property type="entry name" value="RecX_HTH1"/>
    <property type="match status" value="1"/>
</dbReference>
<proteinExistence type="inferred from homology"/>
<evidence type="ECO:0000256" key="4">
    <source>
        <dbReference type="ARBA" id="ARBA00022490"/>
    </source>
</evidence>
<keyword evidence="4 5" id="KW-0963">Cytoplasm</keyword>
<sequence>MATSTPMESALRVLTLRDHSEAELRRKLKEKGFSEGVEETVVRLKELGYLDDARFARSYATSALRNGRGYGSRIKQELARRGVAEAIIRETLAELDQEFDEGELLRETIERRFASFDVKSAPDKEKRKVVGYLSRKGFSLRAIFAALNYQSID</sequence>
<evidence type="ECO:0000256" key="5">
    <source>
        <dbReference type="HAMAP-Rule" id="MF_01114"/>
    </source>
</evidence>
<dbReference type="PANTHER" id="PTHR33602:SF1">
    <property type="entry name" value="REGULATORY PROTEIN RECX FAMILY PROTEIN"/>
    <property type="match status" value="1"/>
</dbReference>
<feature type="domain" description="RecX third three-helical" evidence="7">
    <location>
        <begin position="103"/>
        <end position="147"/>
    </location>
</feature>
<evidence type="ECO:0000313" key="10">
    <source>
        <dbReference type="Proteomes" id="UP000587586"/>
    </source>
</evidence>
<dbReference type="GO" id="GO:0005737">
    <property type="term" value="C:cytoplasm"/>
    <property type="evidence" value="ECO:0007669"/>
    <property type="project" value="UniProtKB-SubCell"/>
</dbReference>